<dbReference type="Proteomes" id="UP000215902">
    <property type="component" value="Unassembled WGS sequence"/>
</dbReference>
<feature type="domain" description="EF-hand" evidence="7">
    <location>
        <begin position="29"/>
        <end position="64"/>
    </location>
</feature>
<organism evidence="9 10">
    <name type="scientific">Macrostomum lignano</name>
    <dbReference type="NCBI Taxonomy" id="282301"/>
    <lineage>
        <taxon>Eukaryota</taxon>
        <taxon>Metazoa</taxon>
        <taxon>Spiralia</taxon>
        <taxon>Lophotrochozoa</taxon>
        <taxon>Platyhelminthes</taxon>
        <taxon>Rhabditophora</taxon>
        <taxon>Macrostomorpha</taxon>
        <taxon>Macrostomida</taxon>
        <taxon>Macrostomidae</taxon>
        <taxon>Macrostomum</taxon>
    </lineage>
</organism>
<keyword evidence="3" id="KW-0106">Calcium</keyword>
<evidence type="ECO:0000313" key="9">
    <source>
        <dbReference type="EMBL" id="PAA81602.1"/>
    </source>
</evidence>
<dbReference type="PANTHER" id="PTHR23049">
    <property type="entry name" value="MYOSIN REGULATORY LIGHT CHAIN 2"/>
    <property type="match status" value="1"/>
</dbReference>
<gene>
    <name evidence="8" type="ORF">BOX15_Mlig014515g1</name>
    <name evidence="9" type="ORF">BOX15_Mlig014515g2</name>
</gene>
<evidence type="ECO:0000256" key="5">
    <source>
        <dbReference type="ARBA" id="ARBA00023175"/>
    </source>
</evidence>
<dbReference type="InterPro" id="IPR018247">
    <property type="entry name" value="EF_Hand_1_Ca_BS"/>
</dbReference>
<comment type="caution">
    <text evidence="9">The sequence shown here is derived from an EMBL/GenBank/DDBJ whole genome shotgun (WGS) entry which is preliminary data.</text>
</comment>
<dbReference type="InterPro" id="IPR002048">
    <property type="entry name" value="EF_hand_dom"/>
</dbReference>
<sequence length="174" mass="19758">MSKAAAKRRGPRQRTQRYTSNVFSMFSEQSVQEFKEAFNMIDINKDGFIDAEDLSEILVSLGKNEVGLQQYAEEMVSEAPGPINFTMFLTLFGEKMSGSDPEETIKNAFGCFDPEGSGQISEERLREILTTMGDRWTDEQVDELLHGAPVQDGRFNYSEFTKMIKHGKKEEGYN</sequence>
<keyword evidence="1" id="KW-0479">Metal-binding</keyword>
<dbReference type="PROSITE" id="PS00018">
    <property type="entry name" value="EF_HAND_1"/>
    <property type="match status" value="1"/>
</dbReference>
<keyword evidence="6" id="KW-0514">Muscle protein</keyword>
<evidence type="ECO:0000256" key="3">
    <source>
        <dbReference type="ARBA" id="ARBA00022837"/>
    </source>
</evidence>
<dbReference type="SUPFAM" id="SSF47473">
    <property type="entry name" value="EF-hand"/>
    <property type="match status" value="1"/>
</dbReference>
<evidence type="ECO:0000256" key="1">
    <source>
        <dbReference type="ARBA" id="ARBA00022723"/>
    </source>
</evidence>
<dbReference type="EMBL" id="NIVC01001694">
    <property type="protein sequence ID" value="PAA65003.1"/>
    <property type="molecule type" value="Genomic_DNA"/>
</dbReference>
<dbReference type="InterPro" id="IPR011992">
    <property type="entry name" value="EF-hand-dom_pair"/>
</dbReference>
<keyword evidence="5" id="KW-0505">Motor protein</keyword>
<dbReference type="Gene3D" id="1.10.238.10">
    <property type="entry name" value="EF-hand"/>
    <property type="match status" value="2"/>
</dbReference>
<reference evidence="9 10" key="1">
    <citation type="submission" date="2017-06" db="EMBL/GenBank/DDBJ databases">
        <title>A platform for efficient transgenesis in Macrostomum lignano, a flatworm model organism for stem cell research.</title>
        <authorList>
            <person name="Berezikov E."/>
        </authorList>
    </citation>
    <scope>NUCLEOTIDE SEQUENCE [LARGE SCALE GENOMIC DNA]</scope>
    <source>
        <strain evidence="9">DV1</strain>
        <tissue evidence="9">Whole organism</tissue>
    </source>
</reference>
<keyword evidence="10" id="KW-1185">Reference proteome</keyword>
<dbReference type="Pfam" id="PF13405">
    <property type="entry name" value="EF-hand_6"/>
    <property type="match status" value="1"/>
</dbReference>
<dbReference type="EMBL" id="NIVC01000522">
    <property type="protein sequence ID" value="PAA81602.1"/>
    <property type="molecule type" value="Genomic_DNA"/>
</dbReference>
<evidence type="ECO:0000259" key="7">
    <source>
        <dbReference type="PROSITE" id="PS50222"/>
    </source>
</evidence>
<dbReference type="InterPro" id="IPR050403">
    <property type="entry name" value="Myosin_RLC"/>
</dbReference>
<dbReference type="OrthoDB" id="429467at2759"/>
<dbReference type="SMART" id="SM00054">
    <property type="entry name" value="EFh"/>
    <property type="match status" value="2"/>
</dbReference>
<accession>A0A267G8M6</accession>
<evidence type="ECO:0000313" key="10">
    <source>
        <dbReference type="Proteomes" id="UP000215902"/>
    </source>
</evidence>
<evidence type="ECO:0000256" key="6">
    <source>
        <dbReference type="ARBA" id="ARBA00023179"/>
    </source>
</evidence>
<dbReference type="CDD" id="cd00051">
    <property type="entry name" value="EFh"/>
    <property type="match status" value="2"/>
</dbReference>
<keyword evidence="2" id="KW-0677">Repeat</keyword>
<protein>
    <recommendedName>
        <fullName evidence="7">EF-hand domain-containing protein</fullName>
    </recommendedName>
</protein>
<dbReference type="AlphaFoldDB" id="A0A267G8M6"/>
<dbReference type="GO" id="GO:0016459">
    <property type="term" value="C:myosin complex"/>
    <property type="evidence" value="ECO:0007669"/>
    <property type="project" value="UniProtKB-KW"/>
</dbReference>
<proteinExistence type="predicted"/>
<dbReference type="STRING" id="282301.A0A267G8M6"/>
<feature type="domain" description="EF-hand" evidence="7">
    <location>
        <begin position="100"/>
        <end position="135"/>
    </location>
</feature>
<dbReference type="GO" id="GO:0005509">
    <property type="term" value="F:calcium ion binding"/>
    <property type="evidence" value="ECO:0007669"/>
    <property type="project" value="InterPro"/>
</dbReference>
<evidence type="ECO:0000313" key="8">
    <source>
        <dbReference type="EMBL" id="PAA65003.1"/>
    </source>
</evidence>
<dbReference type="PROSITE" id="PS50222">
    <property type="entry name" value="EF_HAND_2"/>
    <property type="match status" value="2"/>
</dbReference>
<evidence type="ECO:0000256" key="4">
    <source>
        <dbReference type="ARBA" id="ARBA00023123"/>
    </source>
</evidence>
<name>A0A267G8M6_9PLAT</name>
<dbReference type="FunFam" id="1.10.238.10:FF:000007">
    <property type="entry name" value="Putative myosin regulatory light chain sqh"/>
    <property type="match status" value="1"/>
</dbReference>
<keyword evidence="4" id="KW-0518">Myosin</keyword>
<evidence type="ECO:0000256" key="2">
    <source>
        <dbReference type="ARBA" id="ARBA00022737"/>
    </source>
</evidence>